<comment type="caution">
    <text evidence="1">The sequence shown here is derived from an EMBL/GenBank/DDBJ whole genome shotgun (WGS) entry which is preliminary data.</text>
</comment>
<sequence length="58" mass="6984">VEIRIWEWIIIKVETRDRQIEDPTGHLASKKIRWASFIDHRLFLVKWSLAVSLLDQIN</sequence>
<evidence type="ECO:0000313" key="2">
    <source>
        <dbReference type="Proteomes" id="UP001153555"/>
    </source>
</evidence>
<proteinExistence type="predicted"/>
<evidence type="ECO:0000313" key="1">
    <source>
        <dbReference type="EMBL" id="CAA0837249.1"/>
    </source>
</evidence>
<organism evidence="1 2">
    <name type="scientific">Striga hermonthica</name>
    <name type="common">Purple witchweed</name>
    <name type="synonym">Buchnera hermonthica</name>
    <dbReference type="NCBI Taxonomy" id="68872"/>
    <lineage>
        <taxon>Eukaryota</taxon>
        <taxon>Viridiplantae</taxon>
        <taxon>Streptophyta</taxon>
        <taxon>Embryophyta</taxon>
        <taxon>Tracheophyta</taxon>
        <taxon>Spermatophyta</taxon>
        <taxon>Magnoliopsida</taxon>
        <taxon>eudicotyledons</taxon>
        <taxon>Gunneridae</taxon>
        <taxon>Pentapetalae</taxon>
        <taxon>asterids</taxon>
        <taxon>lamiids</taxon>
        <taxon>Lamiales</taxon>
        <taxon>Orobanchaceae</taxon>
        <taxon>Buchnereae</taxon>
        <taxon>Striga</taxon>
    </lineage>
</organism>
<dbReference type="Proteomes" id="UP001153555">
    <property type="component" value="Unassembled WGS sequence"/>
</dbReference>
<dbReference type="EMBL" id="CACSLK010030184">
    <property type="protein sequence ID" value="CAA0837249.1"/>
    <property type="molecule type" value="Genomic_DNA"/>
</dbReference>
<keyword evidence="2" id="KW-1185">Reference proteome</keyword>
<accession>A0A9N7NKH0</accession>
<name>A0A9N7NKH0_STRHE</name>
<feature type="non-terminal residue" evidence="1">
    <location>
        <position position="58"/>
    </location>
</feature>
<gene>
    <name evidence="1" type="ORF">SHERM_04243</name>
</gene>
<dbReference type="AlphaFoldDB" id="A0A9N7NKH0"/>
<feature type="non-terminal residue" evidence="1">
    <location>
        <position position="1"/>
    </location>
</feature>
<protein>
    <submittedName>
        <fullName evidence="1">Uncharacterized protein</fullName>
    </submittedName>
</protein>
<reference evidence="1" key="1">
    <citation type="submission" date="2019-12" db="EMBL/GenBank/DDBJ databases">
        <authorList>
            <person name="Scholes J."/>
        </authorList>
    </citation>
    <scope>NUCLEOTIDE SEQUENCE</scope>
</reference>